<reference evidence="3" key="1">
    <citation type="journal article" date="2010" name="Science">
        <title>Signatures of adaptation to obligate biotrophy in the Hyaloperonospora arabidopsidis genome.</title>
        <authorList>
            <person name="Baxter L."/>
            <person name="Tripathy S."/>
            <person name="Ishaque N."/>
            <person name="Boot N."/>
            <person name="Cabral A."/>
            <person name="Kemen E."/>
            <person name="Thines M."/>
            <person name="Ah-Fong A."/>
            <person name="Anderson R."/>
            <person name="Badejoko W."/>
            <person name="Bittner-Eddy P."/>
            <person name="Boore J.L."/>
            <person name="Chibucos M.C."/>
            <person name="Coates M."/>
            <person name="Dehal P."/>
            <person name="Delehaunty K."/>
            <person name="Dong S."/>
            <person name="Downton P."/>
            <person name="Dumas B."/>
            <person name="Fabro G."/>
            <person name="Fronick C."/>
            <person name="Fuerstenberg S.I."/>
            <person name="Fulton L."/>
            <person name="Gaulin E."/>
            <person name="Govers F."/>
            <person name="Hughes L."/>
            <person name="Humphray S."/>
            <person name="Jiang R.H."/>
            <person name="Judelson H."/>
            <person name="Kamoun S."/>
            <person name="Kyung K."/>
            <person name="Meijer H."/>
            <person name="Minx P."/>
            <person name="Morris P."/>
            <person name="Nelson J."/>
            <person name="Phuntumart V."/>
            <person name="Qutob D."/>
            <person name="Rehmany A."/>
            <person name="Rougon-Cardoso A."/>
            <person name="Ryden P."/>
            <person name="Torto-Alalibo T."/>
            <person name="Studholme D."/>
            <person name="Wang Y."/>
            <person name="Win J."/>
            <person name="Wood J."/>
            <person name="Clifton S.W."/>
            <person name="Rogers J."/>
            <person name="Van den Ackerveken G."/>
            <person name="Jones J.D."/>
            <person name="McDowell J.M."/>
            <person name="Beynon J."/>
            <person name="Tyler B.M."/>
        </authorList>
    </citation>
    <scope>NUCLEOTIDE SEQUENCE [LARGE SCALE GENOMIC DNA]</scope>
    <source>
        <strain evidence="3">Emoy2</strain>
    </source>
</reference>
<proteinExistence type="predicted"/>
<sequence length="117" mass="12724">MPPVILCLTVCYTLLIALSDGTQRNENNAPVVPAGTTSWSSLSIHVMPKVEGHPDANYRMVAQPVLAVDGKSVLYDLSARFDQGPVSGLDKSITIYKQTRVTLSWSTRLTGKTLFCV</sequence>
<evidence type="ECO:0000313" key="2">
    <source>
        <dbReference type="EnsemblProtists" id="HpaP802121"/>
    </source>
</evidence>
<dbReference type="AlphaFoldDB" id="M4B769"/>
<evidence type="ECO:0000313" key="3">
    <source>
        <dbReference type="Proteomes" id="UP000011713"/>
    </source>
</evidence>
<organism evidence="2 3">
    <name type="scientific">Hyaloperonospora arabidopsidis (strain Emoy2)</name>
    <name type="common">Downy mildew agent</name>
    <name type="synonym">Peronospora arabidopsidis</name>
    <dbReference type="NCBI Taxonomy" id="559515"/>
    <lineage>
        <taxon>Eukaryota</taxon>
        <taxon>Sar</taxon>
        <taxon>Stramenopiles</taxon>
        <taxon>Oomycota</taxon>
        <taxon>Peronosporomycetes</taxon>
        <taxon>Peronosporales</taxon>
        <taxon>Peronosporaceae</taxon>
        <taxon>Hyaloperonospora</taxon>
    </lineage>
</organism>
<dbReference type="EnsemblProtists" id="HpaT802121">
    <property type="protein sequence ID" value="HpaP802121"/>
    <property type="gene ID" value="HpaG802121"/>
</dbReference>
<keyword evidence="3" id="KW-1185">Reference proteome</keyword>
<dbReference type="EMBL" id="JH597778">
    <property type="status" value="NOT_ANNOTATED_CDS"/>
    <property type="molecule type" value="Genomic_DNA"/>
</dbReference>
<reference evidence="2" key="2">
    <citation type="submission" date="2015-06" db="UniProtKB">
        <authorList>
            <consortium name="EnsemblProtists"/>
        </authorList>
    </citation>
    <scope>IDENTIFICATION</scope>
    <source>
        <strain evidence="2">Emoy2</strain>
    </source>
</reference>
<dbReference type="VEuPathDB" id="FungiDB:HpaG802121"/>
<protein>
    <recommendedName>
        <fullName evidence="4">RxLR effector candidate protein</fullName>
    </recommendedName>
</protein>
<feature type="chain" id="PRO_5004048646" description="RxLR effector candidate protein" evidence="1">
    <location>
        <begin position="20"/>
        <end position="117"/>
    </location>
</feature>
<dbReference type="HOGENOM" id="CLU_2089453_0_0_1"/>
<evidence type="ECO:0008006" key="4">
    <source>
        <dbReference type="Google" id="ProtNLM"/>
    </source>
</evidence>
<feature type="signal peptide" evidence="1">
    <location>
        <begin position="1"/>
        <end position="19"/>
    </location>
</feature>
<name>M4B769_HYAAE</name>
<dbReference type="Proteomes" id="UP000011713">
    <property type="component" value="Unassembled WGS sequence"/>
</dbReference>
<dbReference type="InParanoid" id="M4B769"/>
<accession>M4B769</accession>
<evidence type="ECO:0000256" key="1">
    <source>
        <dbReference type="SAM" id="SignalP"/>
    </source>
</evidence>
<keyword evidence="1" id="KW-0732">Signal</keyword>